<gene>
    <name evidence="2" type="ORF">MPLDJ20_130078</name>
</gene>
<evidence type="ECO:0000313" key="3">
    <source>
        <dbReference type="Proteomes" id="UP000046373"/>
    </source>
</evidence>
<sequence length="129" mass="13729">MIGGRAGGGDDNLGVASTLLALVGTPPSTQASDSGFFRRKSGRGYSNESATQARQPLPRCLNSPIVSGRQSGAVTGLFTLTALSSSSHRSRRYPQMAICRQLFPEASRKRNANRATGISERCFRSHSVT</sequence>
<accession>A0A090EIM8</accession>
<feature type="region of interest" description="Disordered" evidence="1">
    <location>
        <begin position="24"/>
        <end position="56"/>
    </location>
</feature>
<dbReference type="EMBL" id="CCNB01000005">
    <property type="protein sequence ID" value="CDX30571.1"/>
    <property type="molecule type" value="Genomic_DNA"/>
</dbReference>
<evidence type="ECO:0000313" key="2">
    <source>
        <dbReference type="EMBL" id="CDX30571.1"/>
    </source>
</evidence>
<proteinExistence type="predicted"/>
<evidence type="ECO:0000256" key="1">
    <source>
        <dbReference type="SAM" id="MobiDB-lite"/>
    </source>
</evidence>
<protein>
    <submittedName>
        <fullName evidence="2">Uncharacterized protein</fullName>
    </submittedName>
</protein>
<dbReference type="Proteomes" id="UP000046373">
    <property type="component" value="Unassembled WGS sequence"/>
</dbReference>
<name>A0A090EIM8_MESPL</name>
<dbReference type="AlphaFoldDB" id="A0A090EIM8"/>
<feature type="compositionally biased region" description="Polar residues" evidence="1">
    <location>
        <begin position="44"/>
        <end position="54"/>
    </location>
</feature>
<organism evidence="2 3">
    <name type="scientific">Mesorhizobium plurifarium</name>
    <dbReference type="NCBI Taxonomy" id="69974"/>
    <lineage>
        <taxon>Bacteria</taxon>
        <taxon>Pseudomonadati</taxon>
        <taxon>Pseudomonadota</taxon>
        <taxon>Alphaproteobacteria</taxon>
        <taxon>Hyphomicrobiales</taxon>
        <taxon>Phyllobacteriaceae</taxon>
        <taxon>Mesorhizobium</taxon>
    </lineage>
</organism>
<reference evidence="2 3" key="1">
    <citation type="submission" date="2014-08" db="EMBL/GenBank/DDBJ databases">
        <authorList>
            <person name="Moulin Lionel"/>
        </authorList>
    </citation>
    <scope>NUCLEOTIDE SEQUENCE [LARGE SCALE GENOMIC DNA]</scope>
</reference>